<dbReference type="EMBL" id="FTMS01000001">
    <property type="protein sequence ID" value="SIP86862.1"/>
    <property type="molecule type" value="Genomic_DNA"/>
</dbReference>
<dbReference type="InterPro" id="IPR011006">
    <property type="entry name" value="CheY-like_superfamily"/>
</dbReference>
<evidence type="ECO:0000313" key="4">
    <source>
        <dbReference type="EMBL" id="SIP86862.1"/>
    </source>
</evidence>
<evidence type="ECO:0000256" key="1">
    <source>
        <dbReference type="ARBA" id="ARBA00022553"/>
    </source>
</evidence>
<feature type="domain" description="Response regulatory" evidence="3">
    <location>
        <begin position="6"/>
        <end position="114"/>
    </location>
</feature>
<dbReference type="AlphaFoldDB" id="A0A1N6N482"/>
<dbReference type="InterPro" id="IPR050595">
    <property type="entry name" value="Bact_response_regulator"/>
</dbReference>
<evidence type="ECO:0000256" key="2">
    <source>
        <dbReference type="PROSITE-ProRule" id="PRU00169"/>
    </source>
</evidence>
<feature type="modified residue" description="4-aspartylphosphate" evidence="2">
    <location>
        <position position="55"/>
    </location>
</feature>
<dbReference type="CDD" id="cd00156">
    <property type="entry name" value="REC"/>
    <property type="match status" value="1"/>
</dbReference>
<dbReference type="GO" id="GO:0000160">
    <property type="term" value="P:phosphorelay signal transduction system"/>
    <property type="evidence" value="ECO:0007669"/>
    <property type="project" value="InterPro"/>
</dbReference>
<reference evidence="4 5" key="1">
    <citation type="submission" date="2017-01" db="EMBL/GenBank/DDBJ databases">
        <authorList>
            <person name="Mah S.A."/>
            <person name="Swanson W.J."/>
            <person name="Moy G.W."/>
            <person name="Vacquier V.D."/>
        </authorList>
    </citation>
    <scope>NUCLEOTIDE SEQUENCE [LARGE SCALE GENOMIC DNA]</scope>
    <source>
        <strain evidence="4 5">ASpG1</strain>
    </source>
</reference>
<dbReference type="PANTHER" id="PTHR44591">
    <property type="entry name" value="STRESS RESPONSE REGULATOR PROTEIN 1"/>
    <property type="match status" value="1"/>
</dbReference>
<dbReference type="SMART" id="SM00448">
    <property type="entry name" value="REC"/>
    <property type="match status" value="1"/>
</dbReference>
<proteinExistence type="predicted"/>
<evidence type="ECO:0000313" key="5">
    <source>
        <dbReference type="Proteomes" id="UP000186400"/>
    </source>
</evidence>
<dbReference type="SUPFAM" id="SSF52172">
    <property type="entry name" value="CheY-like"/>
    <property type="match status" value="1"/>
</dbReference>
<sequence>MAGDARVLLVEDDDTLRLDLRDYLQQRGYRVLVASDGVGAIKHLLDEEVDLVVTDYRMATFGGEYWIRFLQTFCPTHPVLVTSAFLKHGTAVPFPMVPKPYAFADLEQHISEILAAALPAEEESSR</sequence>
<accession>A0A1N6N482</accession>
<evidence type="ECO:0000259" key="3">
    <source>
        <dbReference type="PROSITE" id="PS50110"/>
    </source>
</evidence>
<dbReference type="OrthoDB" id="9784719at2"/>
<organism evidence="4 5">
    <name type="scientific">Alkalispirochaeta americana</name>
    <dbReference type="NCBI Taxonomy" id="159291"/>
    <lineage>
        <taxon>Bacteria</taxon>
        <taxon>Pseudomonadati</taxon>
        <taxon>Spirochaetota</taxon>
        <taxon>Spirochaetia</taxon>
        <taxon>Spirochaetales</taxon>
        <taxon>Spirochaetaceae</taxon>
        <taxon>Alkalispirochaeta</taxon>
    </lineage>
</organism>
<dbReference type="PROSITE" id="PS50110">
    <property type="entry name" value="RESPONSE_REGULATORY"/>
    <property type="match status" value="1"/>
</dbReference>
<keyword evidence="1 2" id="KW-0597">Phosphoprotein</keyword>
<dbReference type="STRING" id="159291.SAMN05920897_10118"/>
<dbReference type="Gene3D" id="3.40.50.2300">
    <property type="match status" value="1"/>
</dbReference>
<protein>
    <submittedName>
        <fullName evidence="4">Response regulator receiver domain-containing protein</fullName>
    </submittedName>
</protein>
<dbReference type="Proteomes" id="UP000186400">
    <property type="component" value="Unassembled WGS sequence"/>
</dbReference>
<dbReference type="InterPro" id="IPR001789">
    <property type="entry name" value="Sig_transdc_resp-reg_receiver"/>
</dbReference>
<dbReference type="RefSeq" id="WP_076487264.1">
    <property type="nucleotide sequence ID" value="NZ_FTMS01000001.1"/>
</dbReference>
<gene>
    <name evidence="4" type="ORF">SAMN05920897_10118</name>
</gene>
<name>A0A1N6N482_9SPIO</name>
<dbReference type="PANTHER" id="PTHR44591:SF21">
    <property type="entry name" value="TWO-COMPONENT RESPONSE REGULATOR"/>
    <property type="match status" value="1"/>
</dbReference>
<dbReference type="Pfam" id="PF00072">
    <property type="entry name" value="Response_reg"/>
    <property type="match status" value="1"/>
</dbReference>
<keyword evidence="5" id="KW-1185">Reference proteome</keyword>